<proteinExistence type="inferred from homology"/>
<feature type="region of interest" description="Disordered" evidence="10">
    <location>
        <begin position="1387"/>
        <end position="1421"/>
    </location>
</feature>
<feature type="compositionally biased region" description="Low complexity" evidence="10">
    <location>
        <begin position="396"/>
        <end position="414"/>
    </location>
</feature>
<dbReference type="InterPro" id="IPR002172">
    <property type="entry name" value="LDrepeatLR_classA_rpt"/>
</dbReference>
<feature type="coiled-coil region" evidence="9">
    <location>
        <begin position="1167"/>
        <end position="1201"/>
    </location>
</feature>
<dbReference type="SMART" id="SM00020">
    <property type="entry name" value="Tryp_SPc"/>
    <property type="match status" value="1"/>
</dbReference>
<name>A0A9P0CNY4_9CUCU</name>
<feature type="compositionally biased region" description="Polar residues" evidence="10">
    <location>
        <begin position="7"/>
        <end position="17"/>
    </location>
</feature>
<feature type="disulfide bond" evidence="8">
    <location>
        <begin position="1499"/>
        <end position="1514"/>
    </location>
</feature>
<feature type="region of interest" description="Disordered" evidence="10">
    <location>
        <begin position="198"/>
        <end position="221"/>
    </location>
</feature>
<dbReference type="GO" id="GO:0016020">
    <property type="term" value="C:membrane"/>
    <property type="evidence" value="ECO:0007669"/>
    <property type="project" value="UniProtKB-SubCell"/>
</dbReference>
<dbReference type="Pfam" id="PF00089">
    <property type="entry name" value="Trypsin"/>
    <property type="match status" value="1"/>
</dbReference>
<keyword evidence="5 11" id="KW-0472">Membrane</keyword>
<feature type="region of interest" description="Disordered" evidence="10">
    <location>
        <begin position="703"/>
        <end position="737"/>
    </location>
</feature>
<evidence type="ECO:0000256" key="7">
    <source>
        <dbReference type="ARBA" id="ARBA00024195"/>
    </source>
</evidence>
<dbReference type="PROSITE" id="PS50068">
    <property type="entry name" value="LDLRA_2"/>
    <property type="match status" value="3"/>
</dbReference>
<dbReference type="InterPro" id="IPR051487">
    <property type="entry name" value="Ser/Thr_Proteases_Immune/Dev"/>
</dbReference>
<evidence type="ECO:0000313" key="14">
    <source>
        <dbReference type="EMBL" id="CAH1105659.1"/>
    </source>
</evidence>
<dbReference type="SUPFAM" id="SSF82671">
    <property type="entry name" value="SEA domain"/>
    <property type="match status" value="1"/>
</dbReference>
<dbReference type="InterPro" id="IPR036364">
    <property type="entry name" value="SEA_dom_sf"/>
</dbReference>
<feature type="disulfide bond" evidence="8">
    <location>
        <begin position="1537"/>
        <end position="1552"/>
    </location>
</feature>
<dbReference type="InterPro" id="IPR043504">
    <property type="entry name" value="Peptidase_S1_PA_chymotrypsin"/>
</dbReference>
<evidence type="ECO:0000256" key="1">
    <source>
        <dbReference type="ARBA" id="ARBA00004606"/>
    </source>
</evidence>
<dbReference type="PROSITE" id="PS50240">
    <property type="entry name" value="TRYPSIN_DOM"/>
    <property type="match status" value="1"/>
</dbReference>
<comment type="similarity">
    <text evidence="7">Belongs to the peptidase S1 family. CLIP subfamily.</text>
</comment>
<dbReference type="SUPFAM" id="SSF57424">
    <property type="entry name" value="LDL receptor-like module"/>
    <property type="match status" value="3"/>
</dbReference>
<evidence type="ECO:0000256" key="2">
    <source>
        <dbReference type="ARBA" id="ARBA00022692"/>
    </source>
</evidence>
<comment type="subcellular location">
    <subcellularLocation>
        <location evidence="1">Membrane</location>
        <topology evidence="1">Single-pass type II membrane protein</topology>
    </subcellularLocation>
</comment>
<dbReference type="SMART" id="SM00192">
    <property type="entry name" value="LDLa"/>
    <property type="match status" value="3"/>
</dbReference>
<feature type="region of interest" description="Disordered" evidence="10">
    <location>
        <begin position="313"/>
        <end position="414"/>
    </location>
</feature>
<protein>
    <submittedName>
        <fullName evidence="14">Uncharacterized protein</fullName>
    </submittedName>
</protein>
<organism evidence="14 15">
    <name type="scientific">Psylliodes chrysocephalus</name>
    <dbReference type="NCBI Taxonomy" id="3402493"/>
    <lineage>
        <taxon>Eukaryota</taxon>
        <taxon>Metazoa</taxon>
        <taxon>Ecdysozoa</taxon>
        <taxon>Arthropoda</taxon>
        <taxon>Hexapoda</taxon>
        <taxon>Insecta</taxon>
        <taxon>Pterygota</taxon>
        <taxon>Neoptera</taxon>
        <taxon>Endopterygota</taxon>
        <taxon>Coleoptera</taxon>
        <taxon>Polyphaga</taxon>
        <taxon>Cucujiformia</taxon>
        <taxon>Chrysomeloidea</taxon>
        <taxon>Chrysomelidae</taxon>
        <taxon>Galerucinae</taxon>
        <taxon>Alticini</taxon>
        <taxon>Psylliodes</taxon>
    </lineage>
</organism>
<dbReference type="Gene3D" id="3.30.70.960">
    <property type="entry name" value="SEA domain"/>
    <property type="match status" value="1"/>
</dbReference>
<dbReference type="Gene3D" id="2.40.10.10">
    <property type="entry name" value="Trypsin-like serine proteases"/>
    <property type="match status" value="2"/>
</dbReference>
<dbReference type="PRINTS" id="PR00261">
    <property type="entry name" value="LDLRECEPTOR"/>
</dbReference>
<dbReference type="InterPro" id="IPR009003">
    <property type="entry name" value="Peptidase_S1_PA"/>
</dbReference>
<keyword evidence="15" id="KW-1185">Reference proteome</keyword>
<keyword evidence="9" id="KW-0175">Coiled coil</keyword>
<reference evidence="14" key="1">
    <citation type="submission" date="2022-01" db="EMBL/GenBank/DDBJ databases">
        <authorList>
            <person name="King R."/>
        </authorList>
    </citation>
    <scope>NUCLEOTIDE SEQUENCE</scope>
</reference>
<evidence type="ECO:0000259" key="13">
    <source>
        <dbReference type="PROSITE" id="PS50240"/>
    </source>
</evidence>
<dbReference type="InterPro" id="IPR023415">
    <property type="entry name" value="LDLR_class-A_CS"/>
</dbReference>
<dbReference type="Proteomes" id="UP001153636">
    <property type="component" value="Chromosome 2"/>
</dbReference>
<feature type="disulfide bond" evidence="8">
    <location>
        <begin position="1577"/>
        <end position="1592"/>
    </location>
</feature>
<dbReference type="InterPro" id="IPR036055">
    <property type="entry name" value="LDL_receptor-like_sf"/>
</dbReference>
<dbReference type="GO" id="GO:0006508">
    <property type="term" value="P:proteolysis"/>
    <property type="evidence" value="ECO:0007669"/>
    <property type="project" value="InterPro"/>
</dbReference>
<feature type="region of interest" description="Disordered" evidence="10">
    <location>
        <begin position="1"/>
        <end position="20"/>
    </location>
</feature>
<feature type="compositionally biased region" description="Basic and acidic residues" evidence="10">
    <location>
        <begin position="1406"/>
        <end position="1415"/>
    </location>
</feature>
<evidence type="ECO:0000313" key="15">
    <source>
        <dbReference type="Proteomes" id="UP001153636"/>
    </source>
</evidence>
<feature type="compositionally biased region" description="Basic and acidic residues" evidence="10">
    <location>
        <begin position="148"/>
        <end position="160"/>
    </location>
</feature>
<evidence type="ECO:0000256" key="5">
    <source>
        <dbReference type="ARBA" id="ARBA00023136"/>
    </source>
</evidence>
<feature type="transmembrane region" description="Helical" evidence="11">
    <location>
        <begin position="261"/>
        <end position="285"/>
    </location>
</feature>
<gene>
    <name evidence="14" type="ORF">PSYICH_LOCUS6410</name>
</gene>
<keyword evidence="6 8" id="KW-1015">Disulfide bond</keyword>
<dbReference type="SUPFAM" id="SSF50494">
    <property type="entry name" value="Trypsin-like serine proteases"/>
    <property type="match status" value="1"/>
</dbReference>
<evidence type="ECO:0000259" key="12">
    <source>
        <dbReference type="PROSITE" id="PS50024"/>
    </source>
</evidence>
<dbReference type="CDD" id="cd00190">
    <property type="entry name" value="Tryp_SPc"/>
    <property type="match status" value="1"/>
</dbReference>
<feature type="disulfide bond" evidence="8">
    <location>
        <begin position="1525"/>
        <end position="1543"/>
    </location>
</feature>
<feature type="region of interest" description="Disordered" evidence="10">
    <location>
        <begin position="118"/>
        <end position="160"/>
    </location>
</feature>
<dbReference type="InterPro" id="IPR000082">
    <property type="entry name" value="SEA_dom"/>
</dbReference>
<feature type="domain" description="Peptidase S1" evidence="13">
    <location>
        <begin position="1639"/>
        <end position="1813"/>
    </location>
</feature>
<feature type="compositionally biased region" description="Pro residues" evidence="10">
    <location>
        <begin position="365"/>
        <end position="374"/>
    </location>
</feature>
<keyword evidence="2 11" id="KW-0812">Transmembrane</keyword>
<dbReference type="EMBL" id="OV651814">
    <property type="protein sequence ID" value="CAH1105659.1"/>
    <property type="molecule type" value="Genomic_DNA"/>
</dbReference>
<dbReference type="Gene3D" id="4.10.400.10">
    <property type="entry name" value="Low-density Lipoprotein Receptor"/>
    <property type="match status" value="3"/>
</dbReference>
<accession>A0A9P0CNY4</accession>
<evidence type="ECO:0000256" key="6">
    <source>
        <dbReference type="ARBA" id="ARBA00023157"/>
    </source>
</evidence>
<dbReference type="PROSITE" id="PS50024">
    <property type="entry name" value="SEA"/>
    <property type="match status" value="1"/>
</dbReference>
<dbReference type="FunFam" id="2.40.10.10:FF:000002">
    <property type="entry name" value="Transmembrane protease serine"/>
    <property type="match status" value="1"/>
</dbReference>
<evidence type="ECO:0000256" key="9">
    <source>
        <dbReference type="SAM" id="Coils"/>
    </source>
</evidence>
<feature type="compositionally biased region" description="Low complexity" evidence="10">
    <location>
        <begin position="319"/>
        <end position="336"/>
    </location>
</feature>
<evidence type="ECO:0000256" key="4">
    <source>
        <dbReference type="ARBA" id="ARBA00022989"/>
    </source>
</evidence>
<dbReference type="PANTHER" id="PTHR24256">
    <property type="entry name" value="TRYPTASE-RELATED"/>
    <property type="match status" value="1"/>
</dbReference>
<feature type="domain" description="SEA" evidence="12">
    <location>
        <begin position="477"/>
        <end position="603"/>
    </location>
</feature>
<feature type="compositionally biased region" description="Polar residues" evidence="10">
    <location>
        <begin position="128"/>
        <end position="138"/>
    </location>
</feature>
<dbReference type="OrthoDB" id="9990982at2759"/>
<evidence type="ECO:0000256" key="3">
    <source>
        <dbReference type="ARBA" id="ARBA00022968"/>
    </source>
</evidence>
<dbReference type="Gene3D" id="2.10.25.10">
    <property type="entry name" value="Laminin"/>
    <property type="match status" value="1"/>
</dbReference>
<evidence type="ECO:0000256" key="11">
    <source>
        <dbReference type="SAM" id="Phobius"/>
    </source>
</evidence>
<sequence>MDADSSYGGSDTTQDSNVGLHEHHSINEKSNGSEDNPQHGNITTAVHVISLVGGSNEETPDNTYYHKNEITLPVNGNGDDQTDFQNSNNSKLPHYLATANLNINESLEHHSNLEEMNRNYKSSHKLSPESSQLHSSGPNGIDNPAFVEDNRSTFHNDKKPYKNELDVNSLTSNDEYLTEAVNLELINLKPSSGIHNGIKEPCESNNSKNLTSIPIKKDDDDGRSPYDEYFVPVNEHRKYIRGEKLYLTRDSRAEKTKSKCICWTIVICIVATAVILGILAAVGALGNQGQLPQPVEVTGRNFQNDNDIVKAGINAPTFSSSSQSSEPPVDTFIDSPTDPPTDFPTNHSTDPPSNPLTDPSSNPITDPPTDPPTNKPDDLYHPFSHHPALWPVESAPSSTETSTNLPSSSSPVSVTPDPFVAIIGSSDAPSTNSSVNEVTNSSVSEITDSSVSEVSSSEASLRFVEPISPVGAEEDTATVPNVLDLDLTIDNMDYKIDLSDPESSEYKALSSSVEQLLKENVLDQIAPLDDKSSDIQIRVFEFSPGSVIVRTRISWNRDSNAPLSGINETLIQEKIKEFLRTNTGLLGNYHIDQNKMAFRKIPDACLETNNGCEHLCFFDYNHLNFTCTCPDNKKLMRDQKHCELNDAVEKLQEQWMNPGDKAAIPEYRNFYQHGESDKYSEYTQETPESTTVPLNNLSEVLQNHTEPTPVPEPEPEPSTEPEIFQRPPSSSEERSFKQILSQPAILNDESFTMMNPVNSESESSAEDDQDKVLEMISGTLLDPTTDSSEIVHNNDAREDKSPEITKQDFYYDVLREQLNRYEQLNADKERTTKPNNEYGLGRVFTPIAEVFTPAPVSTTQLSDVYTARPTPKPELHYHTEKTQMQMETSMESEPMVHDEHMSPFLPDIDNDTFVNSLHSEEHLTDHNFEIHENTSVPVPVPVTKPPSLEFDQINRTNPFDNFTSDSMEHFDVKPEVVIIIDDKDDNVKTESPTTTEESTTLEITTEDIALNKNEVTPLNNTQLFNNFNDTHITEILSTTNENDNDGTTENIVDITNSLDNENNSIENIKDVTETIQNTTEMIHITEKIQNDTNSLQQGMIILEENIQNTTDNIMQNITENIQNTTTENIQNTTDNIMQNVTKNIQNTTDNIIQNVTENTQNTTTENIQNTTDNMQNVTENIQNTTEIIQIATDNIQNATAENIQNRTENIQNITTETINTVTDKTYPDIISKIEDDSTITDDLKIEGLNAETTTMILPEQLSTTIPDSQNILTELTNIETTTEIEHSTNSSNINTNFKDITTSTEDLIALETTTNTDGNSSNEILDNEIKGSNVTEIQADILETLRTSVNVTKDNVTEETSTTLDPQQYEVKESTDDLTTTEKLFVTHRPSTEKPEVQENGFELKPNTEEPKQLQDEPEEDLSIEPLETYTTEENNRINFESNEIDNDIFAIKNNSVEKPVTEDFVLPKVSRCNPGQFQCLNGTSVKDGSYCIDIGDRCDSIFDCSDGSDETNCVEQGCPNNFKCAGNQCLKRHLVCDGIQNCNDGSDEINCGNWTCNSDEFSCGPSNRCISLKWKCDSRQNCPDGSDENDCIRLGPCSDNFFKMYRRQPTAYQYLGDATDTEIVLIRKMRMKKCAPSYPLYKKSHIIKAVLTDFQTKFSSFGFTNDAVLLKLQKPINVNLNVSAVCLPKDEIVPRQLCIVAGWGINKPGEPSMQQYLHYLPVPLIDTQECNSTKHYNGKISSDKICAGYTDAEKSPCFDDEGAPLMCFSDKTATWELHGLLSHHGDCGSNKHPAVYTVISTKLKSWMTSTIGKQALSSL</sequence>
<dbReference type="PROSITE" id="PS01209">
    <property type="entry name" value="LDLRA_1"/>
    <property type="match status" value="1"/>
</dbReference>
<feature type="compositionally biased region" description="Polar residues" evidence="10">
    <location>
        <begin position="203"/>
        <end position="212"/>
    </location>
</feature>
<dbReference type="CDD" id="cd00112">
    <property type="entry name" value="LDLa"/>
    <property type="match status" value="3"/>
</dbReference>
<dbReference type="InterPro" id="IPR001254">
    <property type="entry name" value="Trypsin_dom"/>
</dbReference>
<comment type="caution">
    <text evidence="8">Lacks conserved residue(s) required for the propagation of feature annotation.</text>
</comment>
<keyword evidence="3" id="KW-0735">Signal-anchor</keyword>
<keyword evidence="4 11" id="KW-1133">Transmembrane helix</keyword>
<evidence type="ECO:0000256" key="10">
    <source>
        <dbReference type="SAM" id="MobiDB-lite"/>
    </source>
</evidence>
<dbReference type="GO" id="GO:0004252">
    <property type="term" value="F:serine-type endopeptidase activity"/>
    <property type="evidence" value="ECO:0007669"/>
    <property type="project" value="InterPro"/>
</dbReference>
<evidence type="ECO:0000256" key="8">
    <source>
        <dbReference type="PROSITE-ProRule" id="PRU00124"/>
    </source>
</evidence>
<dbReference type="Pfam" id="PF00057">
    <property type="entry name" value="Ldl_recept_a"/>
    <property type="match status" value="3"/>
</dbReference>